<dbReference type="Proteomes" id="UP000663860">
    <property type="component" value="Unassembled WGS sequence"/>
</dbReference>
<proteinExistence type="predicted"/>
<dbReference type="GO" id="GO:0003676">
    <property type="term" value="F:nucleic acid binding"/>
    <property type="evidence" value="ECO:0007669"/>
    <property type="project" value="InterPro"/>
</dbReference>
<comment type="caution">
    <text evidence="5">The sequence shown here is derived from an EMBL/GenBank/DDBJ whole genome shotgun (WGS) entry which is preliminary data.</text>
</comment>
<sequence length="331" mass="38259">MSSNSINDIEMDHVGSGVDYLATTSKIEALYTFDPRAIWKLRLCSQNVVKHISDELATSNITGDMDIRRIRLKHYYKYELTFQCKNPLTMIDQQFEYIAVVDFEATCEDQQDNYQNEIIEFPIVLINVQQQTIVDKFQSYCRPIINPILSKFCTDLTGIEQIYSFSIYYVFLCLSPVLEKKRQSYGHQSSGTKLKFVKLELASRRAESMRVMINTTNYDCSQVKSKMNTTYSHRQQLVREMKFIKDIVELYSALSITNLEVIDVHPKIQVQSIDKIKDYAVIIEYNRLISTNSQVETVAALIGSYEIFNIEYPLKVRATLEVLNGLSFAAK</sequence>
<dbReference type="AlphaFoldDB" id="A0A814AT35"/>
<evidence type="ECO:0000259" key="4">
    <source>
        <dbReference type="Pfam" id="PF00929"/>
    </source>
</evidence>
<dbReference type="EMBL" id="CAJNOE010000105">
    <property type="protein sequence ID" value="CAF0919760.1"/>
    <property type="molecule type" value="Genomic_DNA"/>
</dbReference>
<protein>
    <recommendedName>
        <fullName evidence="4">Exonuclease domain-containing protein</fullName>
    </recommendedName>
</protein>
<dbReference type="GO" id="GO:0005737">
    <property type="term" value="C:cytoplasm"/>
    <property type="evidence" value="ECO:0007669"/>
    <property type="project" value="TreeGrafter"/>
</dbReference>
<accession>A0A814AT35</accession>
<dbReference type="InterPro" id="IPR036397">
    <property type="entry name" value="RNaseH_sf"/>
</dbReference>
<evidence type="ECO:0000256" key="1">
    <source>
        <dbReference type="ARBA" id="ARBA00022722"/>
    </source>
</evidence>
<dbReference type="SUPFAM" id="SSF53098">
    <property type="entry name" value="Ribonuclease H-like"/>
    <property type="match status" value="1"/>
</dbReference>
<dbReference type="InterPro" id="IPR047201">
    <property type="entry name" value="ERI-1_3'hExo-like"/>
</dbReference>
<organism evidence="5 6">
    <name type="scientific">Adineta steineri</name>
    <dbReference type="NCBI Taxonomy" id="433720"/>
    <lineage>
        <taxon>Eukaryota</taxon>
        <taxon>Metazoa</taxon>
        <taxon>Spiralia</taxon>
        <taxon>Gnathifera</taxon>
        <taxon>Rotifera</taxon>
        <taxon>Eurotatoria</taxon>
        <taxon>Bdelloidea</taxon>
        <taxon>Adinetida</taxon>
        <taxon>Adinetidae</taxon>
        <taxon>Adineta</taxon>
    </lineage>
</organism>
<evidence type="ECO:0000313" key="5">
    <source>
        <dbReference type="EMBL" id="CAF0919760.1"/>
    </source>
</evidence>
<dbReference type="GO" id="GO:0000175">
    <property type="term" value="F:3'-5'-RNA exonuclease activity"/>
    <property type="evidence" value="ECO:0007669"/>
    <property type="project" value="InterPro"/>
</dbReference>
<evidence type="ECO:0000256" key="2">
    <source>
        <dbReference type="ARBA" id="ARBA00022801"/>
    </source>
</evidence>
<evidence type="ECO:0000313" key="6">
    <source>
        <dbReference type="Proteomes" id="UP000663860"/>
    </source>
</evidence>
<keyword evidence="3" id="KW-0269">Exonuclease</keyword>
<evidence type="ECO:0000256" key="3">
    <source>
        <dbReference type="ARBA" id="ARBA00022839"/>
    </source>
</evidence>
<dbReference type="InterPro" id="IPR012337">
    <property type="entry name" value="RNaseH-like_sf"/>
</dbReference>
<name>A0A814AT35_9BILA</name>
<gene>
    <name evidence="5" type="ORF">IZO911_LOCUS13246</name>
</gene>
<dbReference type="PANTHER" id="PTHR23044">
    <property type="entry name" value="3'-5' EXONUCLEASE ERI1-RELATED"/>
    <property type="match status" value="1"/>
</dbReference>
<keyword evidence="2" id="KW-0378">Hydrolase</keyword>
<dbReference type="Pfam" id="PF00929">
    <property type="entry name" value="RNase_T"/>
    <property type="match status" value="1"/>
</dbReference>
<feature type="domain" description="Exonuclease" evidence="4">
    <location>
        <begin position="100"/>
        <end position="161"/>
    </location>
</feature>
<dbReference type="InterPro" id="IPR013520">
    <property type="entry name" value="Ribonucl_H"/>
</dbReference>
<dbReference type="Gene3D" id="3.30.420.10">
    <property type="entry name" value="Ribonuclease H-like superfamily/Ribonuclease H"/>
    <property type="match status" value="1"/>
</dbReference>
<dbReference type="PANTHER" id="PTHR23044:SF61">
    <property type="entry name" value="3'-5' EXORIBONUCLEASE 1-RELATED"/>
    <property type="match status" value="1"/>
</dbReference>
<dbReference type="CDD" id="cd06133">
    <property type="entry name" value="ERI-1_3'hExo_like"/>
    <property type="match status" value="1"/>
</dbReference>
<reference evidence="5" key="1">
    <citation type="submission" date="2021-02" db="EMBL/GenBank/DDBJ databases">
        <authorList>
            <person name="Nowell W R."/>
        </authorList>
    </citation>
    <scope>NUCLEOTIDE SEQUENCE</scope>
</reference>
<dbReference type="InterPro" id="IPR051274">
    <property type="entry name" value="3-5_Exoribonuclease"/>
</dbReference>
<keyword evidence="1" id="KW-0540">Nuclease</keyword>